<gene>
    <name evidence="1" type="ORF">HMPREF9381_1143</name>
</gene>
<accession>F0I1A2</accession>
<name>F0I1A2_STRSA</name>
<sequence>MNFQLIPSLIDYYSDFLPHVVFEDPQEIPSELALAYYCSLFILTQYQSNKYRVVKIKNE</sequence>
<protein>
    <submittedName>
        <fullName evidence="1">Uncharacterized protein</fullName>
    </submittedName>
</protein>
<proteinExistence type="predicted"/>
<dbReference type="AlphaFoldDB" id="F0I1A2"/>
<dbReference type="HOGENOM" id="CLU_2959012_0_0_9"/>
<reference evidence="1 2" key="1">
    <citation type="submission" date="2011-02" db="EMBL/GenBank/DDBJ databases">
        <authorList>
            <person name="Muzny D."/>
            <person name="Qin X."/>
            <person name="Deng J."/>
            <person name="Jiang H."/>
            <person name="Liu Y."/>
            <person name="Qu J."/>
            <person name="Song X.-Z."/>
            <person name="Zhang L."/>
            <person name="Thornton R."/>
            <person name="Coyle M."/>
            <person name="Francisco L."/>
            <person name="Jackson L."/>
            <person name="Javaid M."/>
            <person name="Korchina V."/>
            <person name="Kovar C."/>
            <person name="Mata R."/>
            <person name="Mathew T."/>
            <person name="Ngo R."/>
            <person name="Nguyen L."/>
            <person name="Nguyen N."/>
            <person name="Okwuonu G."/>
            <person name="Ongeri F."/>
            <person name="Pham C."/>
            <person name="Simmons D."/>
            <person name="Wilczek-Boney K."/>
            <person name="Hale W."/>
            <person name="Jakkamsetti A."/>
            <person name="Pham P."/>
            <person name="Ruth R."/>
            <person name="San Lucas F."/>
            <person name="Warren J."/>
            <person name="Zhang J."/>
            <person name="Zhao Z."/>
            <person name="Zhou C."/>
            <person name="Zhu D."/>
            <person name="Lee S."/>
            <person name="Bess C."/>
            <person name="Blankenburg K."/>
            <person name="Forbes L."/>
            <person name="Fu Q."/>
            <person name="Gubbala S."/>
            <person name="Hirani K."/>
            <person name="Jayaseelan J.C."/>
            <person name="Lara F."/>
            <person name="Munidasa M."/>
            <person name="Palculict T."/>
            <person name="Patil S."/>
            <person name="Pu L.-L."/>
            <person name="Saada N."/>
            <person name="Tang L."/>
            <person name="Weissenberger G."/>
            <person name="Zhu Y."/>
            <person name="Hemphill L."/>
            <person name="Shang Y."/>
            <person name="Youmans B."/>
            <person name="Ayvaz T."/>
            <person name="Ross M."/>
            <person name="Santibanez J."/>
            <person name="Aqrawi P."/>
            <person name="Gross S."/>
            <person name="Joshi V."/>
            <person name="Fowler G."/>
            <person name="Nazareth L."/>
            <person name="Reid J."/>
            <person name="Worley K."/>
            <person name="Petrosino J."/>
            <person name="Highlander S."/>
            <person name="Gibbs R."/>
        </authorList>
    </citation>
    <scope>NUCLEOTIDE SEQUENCE [LARGE SCALE GENOMIC DNA]</scope>
    <source>
        <strain evidence="1 2">SK72</strain>
    </source>
</reference>
<dbReference type="Proteomes" id="UP000003332">
    <property type="component" value="Unassembled WGS sequence"/>
</dbReference>
<dbReference type="EMBL" id="AEXV01000007">
    <property type="protein sequence ID" value="EGD29630.1"/>
    <property type="molecule type" value="Genomic_DNA"/>
</dbReference>
<organism evidence="1 2">
    <name type="scientific">Streptococcus sanguinis SK72</name>
    <dbReference type="NCBI Taxonomy" id="888809"/>
    <lineage>
        <taxon>Bacteria</taxon>
        <taxon>Bacillati</taxon>
        <taxon>Bacillota</taxon>
        <taxon>Bacilli</taxon>
        <taxon>Lactobacillales</taxon>
        <taxon>Streptococcaceae</taxon>
        <taxon>Streptococcus</taxon>
    </lineage>
</organism>
<evidence type="ECO:0000313" key="1">
    <source>
        <dbReference type="EMBL" id="EGD29630.1"/>
    </source>
</evidence>
<comment type="caution">
    <text evidence="1">The sequence shown here is derived from an EMBL/GenBank/DDBJ whole genome shotgun (WGS) entry which is preliminary data.</text>
</comment>
<evidence type="ECO:0000313" key="2">
    <source>
        <dbReference type="Proteomes" id="UP000003332"/>
    </source>
</evidence>